<evidence type="ECO:0000256" key="2">
    <source>
        <dbReference type="ARBA" id="ARBA00023125"/>
    </source>
</evidence>
<sequence length="222" mass="24769">MPTPEIELLKSRSLPMLIEEEIQRVILSGQYAPGDRINEKELTLRFGTSRGPIREALRSLESSGLIEQIPNRGVFVRKLTPEQAAQIYDVRAFLFALAGRLLAMRASEQEIATLRGFVAAMDEAIAADDTDRYLRENFALHEFIVAHAANPVLAGQYLSLIKQLQLYRARNLALVDSMQVSNREHHEMVEAIAARDPDRAQAAHMAHVMSAKRRLAANAGLS</sequence>
<dbReference type="Gene3D" id="1.10.10.10">
    <property type="entry name" value="Winged helix-like DNA-binding domain superfamily/Winged helix DNA-binding domain"/>
    <property type="match status" value="1"/>
</dbReference>
<dbReference type="PROSITE" id="PS50949">
    <property type="entry name" value="HTH_GNTR"/>
    <property type="match status" value="1"/>
</dbReference>
<evidence type="ECO:0000313" key="6">
    <source>
        <dbReference type="Proteomes" id="UP001597299"/>
    </source>
</evidence>
<dbReference type="InterPro" id="IPR036390">
    <property type="entry name" value="WH_DNA-bd_sf"/>
</dbReference>
<proteinExistence type="predicted"/>
<dbReference type="InterPro" id="IPR008920">
    <property type="entry name" value="TF_FadR/GntR_C"/>
</dbReference>
<keyword evidence="1" id="KW-0805">Transcription regulation</keyword>
<dbReference type="PANTHER" id="PTHR43537">
    <property type="entry name" value="TRANSCRIPTIONAL REGULATOR, GNTR FAMILY"/>
    <property type="match status" value="1"/>
</dbReference>
<gene>
    <name evidence="5" type="ORF">ACFSNC_06125</name>
</gene>
<comment type="caution">
    <text evidence="5">The sequence shown here is derived from an EMBL/GenBank/DDBJ whole genome shotgun (WGS) entry which is preliminary data.</text>
</comment>
<feature type="domain" description="HTH gntR-type" evidence="4">
    <location>
        <begin position="12"/>
        <end position="79"/>
    </location>
</feature>
<dbReference type="SMART" id="SM00345">
    <property type="entry name" value="HTH_GNTR"/>
    <property type="match status" value="1"/>
</dbReference>
<keyword evidence="3" id="KW-0804">Transcription</keyword>
<dbReference type="SUPFAM" id="SSF48008">
    <property type="entry name" value="GntR ligand-binding domain-like"/>
    <property type="match status" value="1"/>
</dbReference>
<name>A0ABW4YUC5_9HYPH</name>
<evidence type="ECO:0000256" key="1">
    <source>
        <dbReference type="ARBA" id="ARBA00023015"/>
    </source>
</evidence>
<organism evidence="5 6">
    <name type="scientific">Ancylobacter oerskovii</name>
    <dbReference type="NCBI Taxonomy" id="459519"/>
    <lineage>
        <taxon>Bacteria</taxon>
        <taxon>Pseudomonadati</taxon>
        <taxon>Pseudomonadota</taxon>
        <taxon>Alphaproteobacteria</taxon>
        <taxon>Hyphomicrobiales</taxon>
        <taxon>Xanthobacteraceae</taxon>
        <taxon>Ancylobacter</taxon>
    </lineage>
</organism>
<evidence type="ECO:0000259" key="4">
    <source>
        <dbReference type="PROSITE" id="PS50949"/>
    </source>
</evidence>
<dbReference type="RefSeq" id="WP_213353347.1">
    <property type="nucleotide sequence ID" value="NZ_JAHBGB010000033.1"/>
</dbReference>
<dbReference type="SMART" id="SM00895">
    <property type="entry name" value="FCD"/>
    <property type="match status" value="1"/>
</dbReference>
<dbReference type="Gene3D" id="1.20.120.530">
    <property type="entry name" value="GntR ligand-binding domain-like"/>
    <property type="match status" value="1"/>
</dbReference>
<dbReference type="InterPro" id="IPR036388">
    <property type="entry name" value="WH-like_DNA-bd_sf"/>
</dbReference>
<keyword evidence="2" id="KW-0238">DNA-binding</keyword>
<dbReference type="InterPro" id="IPR011711">
    <property type="entry name" value="GntR_C"/>
</dbReference>
<accession>A0ABW4YUC5</accession>
<evidence type="ECO:0000256" key="3">
    <source>
        <dbReference type="ARBA" id="ARBA00023163"/>
    </source>
</evidence>
<dbReference type="Proteomes" id="UP001597299">
    <property type="component" value="Unassembled WGS sequence"/>
</dbReference>
<keyword evidence="6" id="KW-1185">Reference proteome</keyword>
<dbReference type="InterPro" id="IPR000524">
    <property type="entry name" value="Tscrpt_reg_HTH_GntR"/>
</dbReference>
<dbReference type="PANTHER" id="PTHR43537:SF24">
    <property type="entry name" value="GLUCONATE OPERON TRANSCRIPTIONAL REPRESSOR"/>
    <property type="match status" value="1"/>
</dbReference>
<dbReference type="Pfam" id="PF00392">
    <property type="entry name" value="GntR"/>
    <property type="match status" value="1"/>
</dbReference>
<dbReference type="PRINTS" id="PR00035">
    <property type="entry name" value="HTHGNTR"/>
</dbReference>
<evidence type="ECO:0000313" key="5">
    <source>
        <dbReference type="EMBL" id="MFD2139966.1"/>
    </source>
</evidence>
<reference evidence="6" key="1">
    <citation type="journal article" date="2019" name="Int. J. Syst. Evol. Microbiol.">
        <title>The Global Catalogue of Microorganisms (GCM) 10K type strain sequencing project: providing services to taxonomists for standard genome sequencing and annotation.</title>
        <authorList>
            <consortium name="The Broad Institute Genomics Platform"/>
            <consortium name="The Broad Institute Genome Sequencing Center for Infectious Disease"/>
            <person name="Wu L."/>
            <person name="Ma J."/>
        </authorList>
    </citation>
    <scope>NUCLEOTIDE SEQUENCE [LARGE SCALE GENOMIC DNA]</scope>
    <source>
        <strain evidence="6">CCM 7435</strain>
    </source>
</reference>
<dbReference type="SUPFAM" id="SSF46785">
    <property type="entry name" value="Winged helix' DNA-binding domain"/>
    <property type="match status" value="1"/>
</dbReference>
<dbReference type="Pfam" id="PF07729">
    <property type="entry name" value="FCD"/>
    <property type="match status" value="1"/>
</dbReference>
<dbReference type="CDD" id="cd07377">
    <property type="entry name" value="WHTH_GntR"/>
    <property type="match status" value="1"/>
</dbReference>
<dbReference type="EMBL" id="JBHUHD010000001">
    <property type="protein sequence ID" value="MFD2139966.1"/>
    <property type="molecule type" value="Genomic_DNA"/>
</dbReference>
<protein>
    <submittedName>
        <fullName evidence="5">FCD domain-containing protein</fullName>
    </submittedName>
</protein>